<dbReference type="InterPro" id="IPR032675">
    <property type="entry name" value="LRR_dom_sf"/>
</dbReference>
<dbReference type="PANTHER" id="PTHR45617:SF169">
    <property type="entry name" value="LRRCT DOMAIN-CONTAINING PROTEIN"/>
    <property type="match status" value="1"/>
</dbReference>
<gene>
    <name evidence="4" type="ORF">H696_02559</name>
</gene>
<feature type="region of interest" description="Disordered" evidence="3">
    <location>
        <begin position="1296"/>
        <end position="1318"/>
    </location>
</feature>
<keyword evidence="2" id="KW-0677">Repeat</keyword>
<accession>A0A058Z7F2</accession>
<keyword evidence="5" id="KW-1185">Reference proteome</keyword>
<feature type="region of interest" description="Disordered" evidence="3">
    <location>
        <begin position="1517"/>
        <end position="1572"/>
    </location>
</feature>
<dbReference type="InterPro" id="IPR003591">
    <property type="entry name" value="Leu-rich_rpt_typical-subtyp"/>
</dbReference>
<keyword evidence="1" id="KW-0433">Leucine-rich repeat</keyword>
<sequence length="1596" mass="169728">MSPGDLLRPLGATPPVADAQVIYRWHSFEGLRPAIAFLSALVSQEGHPPSGVPRAASPTHGIEVFLAGDESAFSLADWLLFVSMFDSLPRVGALSMVATAPSLPFQDPQLAQGFAALFSSSHLTLLSVSGLPLHISTLDYTDISPYHCEILRSLSLTHAPLPPVGVYLLSLCNLPSLRRLSLSDTGLSAQHDDYLISWLEKLLPCLEHLDLSENQLGDSFIQRLAGIKLAGGAAAPLRALLLQDNQVSFAGVSSLLAAIAGKALLRGLLVAVEAAGRALSPLVRPLAGLPEEPLLASVAELDISGHDVSPLELVICLMVVNSVAPMKILSISASLENSALPRELSPCVICHHTPDPGKVFGEAGESSGFERLSSLTVHGDGISALFSLSCRHSYFHASPRCPLKTSHILGRNLVDLRLDNAEIDDFQLAGALGPTMLPGWLSRAAVVTASNLNWAGVAANEAWYYFASQSDSLVRGLRPLMEDLGAEDPLSGLYTADSQGESILRDADICLAVALMLAASAENPSFPAAVAGGRSPGTTAGRVAPSGPLLSEGASATENIFFGSFHLPPSDMVGPAAFWSSWRTISHVASGRPFHQVAPRFARFILDCLPRDSPFAGLMSAGQAARPLSQLQYLSLSGNFLTHFPPWLSGMRELQCLDLSHNLFHGRGLSSISSFLQLSLFPKIRQLFLHENPFDHYSIIPALLTFVATPSLESVTLHGDNPIPASYISMATLLIEKFLSQQGPQSRPLPDISLTALGSGINQCSLSSLMPWSRCVFPHTALLRLGPGHWSAPTVGPVSAAEQLAEVTPQQLFPLGLSGDLLRSTGITPLIDELNSYYPLLPNAPFVPEKILAMDPLLEPDNLPLIPSSDSLCVAICIGNGRYETCLPGSPSALNLAAPPYFARYLATIFAHMGDMGNGTIEGMVPSLYWRRYEREVESEPILSVAVPRDLDPRDRWRVLLYENLEEENFPQLQADVLGLVEASADGSHPQGGADIFVVLYFAGVATGVTGDCRLLFGNRQGTEPRAPDEQPGRSASSPRTAGSFAPEDIFQLLPPTRVKLAVSFYDLFAPHSARQPGPGLLPGRAVPLPEGESVSQVVVAAAQAASNSLGPSSETVSVVSCTRVLSLFDELPAILPGSRRRSLDLGLGASADGDDASDLEDPGTGLLAISRGIGRGPAALRQSPSMGDISSLAGNRQPIRRRSRSMELRDIGAWPLPGHCLEGTCSTPTAGAMVPRSGFPPASPGFEHPEHQCVVCTCPGPVGAVPGVHAHSQEGLKNRCSWAVENACSLALGRSHSSPLPSAGKAMRPNGSGESTDASIELVRPNVASDPARPGDGSPPEPMVPFCGVHHCPAACGCICPAPDWLVDRQPHGHHHHNHQSQPQPQPQHYHHHPYDRSSEGANSDSGDPHWKTHSFSPSQPLGRGPAEGMGHRTPSVPPSEGDSLVSSPSKNPSLINWFKPAIIRRGETLLEVLVAEFFVPRRPLNSALRACVARLGSMRSNFHNDQEDDPVDMLEDELEPGAGRPRRVPLRGTGAMPSTGQGPAPGPDPSGIPSPGRSPSSLPNVKEAPSASVIRDPLAFYVLDTTTREVILFP</sequence>
<feature type="region of interest" description="Disordered" evidence="3">
    <location>
        <begin position="1020"/>
        <end position="1044"/>
    </location>
</feature>
<dbReference type="InterPro" id="IPR001611">
    <property type="entry name" value="Leu-rich_rpt"/>
</dbReference>
<proteinExistence type="predicted"/>
<dbReference type="Gene3D" id="3.80.10.10">
    <property type="entry name" value="Ribonuclease Inhibitor"/>
    <property type="match status" value="2"/>
</dbReference>
<evidence type="ECO:0000256" key="2">
    <source>
        <dbReference type="ARBA" id="ARBA00022737"/>
    </source>
</evidence>
<dbReference type="Proteomes" id="UP000030693">
    <property type="component" value="Unassembled WGS sequence"/>
</dbReference>
<reference evidence="4" key="1">
    <citation type="submission" date="2013-04" db="EMBL/GenBank/DDBJ databases">
        <title>The Genome Sequence of Fonticula alba ATCC 38817.</title>
        <authorList>
            <consortium name="The Broad Institute Genomics Platform"/>
            <person name="Russ C."/>
            <person name="Cuomo C."/>
            <person name="Burger G."/>
            <person name="Gray M.W."/>
            <person name="Holland P.W.H."/>
            <person name="King N."/>
            <person name="Lang F.B.F."/>
            <person name="Roger A.J."/>
            <person name="Ruiz-Trillo I."/>
            <person name="Brown M."/>
            <person name="Walker B."/>
            <person name="Young S."/>
            <person name="Zeng Q."/>
            <person name="Gargeya S."/>
            <person name="Fitzgerald M."/>
            <person name="Haas B."/>
            <person name="Abouelleil A."/>
            <person name="Allen A.W."/>
            <person name="Alvarado L."/>
            <person name="Arachchi H.M."/>
            <person name="Berlin A.M."/>
            <person name="Chapman S.B."/>
            <person name="Gainer-Dewar J."/>
            <person name="Goldberg J."/>
            <person name="Griggs A."/>
            <person name="Gujja S."/>
            <person name="Hansen M."/>
            <person name="Howarth C."/>
            <person name="Imamovic A."/>
            <person name="Ireland A."/>
            <person name="Larimer J."/>
            <person name="McCowan C."/>
            <person name="Murphy C."/>
            <person name="Pearson M."/>
            <person name="Poon T.W."/>
            <person name="Priest M."/>
            <person name="Roberts A."/>
            <person name="Saif S."/>
            <person name="Shea T."/>
            <person name="Sisk P."/>
            <person name="Sykes S."/>
            <person name="Wortman J."/>
            <person name="Nusbaum C."/>
            <person name="Birren B."/>
        </authorList>
    </citation>
    <scope>NUCLEOTIDE SEQUENCE [LARGE SCALE GENOMIC DNA]</scope>
    <source>
        <strain evidence="4">ATCC 38817</strain>
    </source>
</reference>
<dbReference type="RefSeq" id="XP_009494745.1">
    <property type="nucleotide sequence ID" value="XM_009496470.1"/>
</dbReference>
<organism evidence="4">
    <name type="scientific">Fonticula alba</name>
    <name type="common">Slime mold</name>
    <dbReference type="NCBI Taxonomy" id="691883"/>
    <lineage>
        <taxon>Eukaryota</taxon>
        <taxon>Rotosphaerida</taxon>
        <taxon>Fonticulaceae</taxon>
        <taxon>Fonticula</taxon>
    </lineage>
</organism>
<dbReference type="SUPFAM" id="SSF52047">
    <property type="entry name" value="RNI-like"/>
    <property type="match status" value="1"/>
</dbReference>
<dbReference type="PANTHER" id="PTHR45617">
    <property type="entry name" value="LEUCINE RICH REPEAT FAMILY PROTEIN"/>
    <property type="match status" value="1"/>
</dbReference>
<protein>
    <submittedName>
        <fullName evidence="4">Uncharacterized protein</fullName>
    </submittedName>
</protein>
<evidence type="ECO:0000313" key="4">
    <source>
        <dbReference type="EMBL" id="KCV70229.1"/>
    </source>
</evidence>
<dbReference type="EMBL" id="KB932204">
    <property type="protein sequence ID" value="KCV70229.1"/>
    <property type="molecule type" value="Genomic_DNA"/>
</dbReference>
<feature type="compositionally biased region" description="Low complexity" evidence="3">
    <location>
        <begin position="1555"/>
        <end position="1565"/>
    </location>
</feature>
<dbReference type="Pfam" id="PF13855">
    <property type="entry name" value="LRR_8"/>
    <property type="match status" value="1"/>
</dbReference>
<evidence type="ECO:0000256" key="1">
    <source>
        <dbReference type="ARBA" id="ARBA00022614"/>
    </source>
</evidence>
<evidence type="ECO:0000313" key="5">
    <source>
        <dbReference type="Proteomes" id="UP000030693"/>
    </source>
</evidence>
<dbReference type="GeneID" id="20527284"/>
<feature type="region of interest" description="Disordered" evidence="3">
    <location>
        <begin position="1372"/>
        <end position="1453"/>
    </location>
</feature>
<evidence type="ECO:0000256" key="3">
    <source>
        <dbReference type="SAM" id="MobiDB-lite"/>
    </source>
</evidence>
<name>A0A058Z7F2_FONAL</name>
<dbReference type="SMART" id="SM00369">
    <property type="entry name" value="LRR_TYP"/>
    <property type="match status" value="2"/>
</dbReference>